<dbReference type="EC" id="3.5.2.10" evidence="6"/>
<keyword evidence="3 6" id="KW-0378">Hydrolase</keyword>
<dbReference type="GO" id="GO:0047789">
    <property type="term" value="F:creatininase activity"/>
    <property type="evidence" value="ECO:0007669"/>
    <property type="project" value="UniProtKB-EC"/>
</dbReference>
<dbReference type="Pfam" id="PF02633">
    <property type="entry name" value="Creatininase"/>
    <property type="match status" value="1"/>
</dbReference>
<sequence length="271" mass="28004">MTGPVRLGDLTAPAFAAALGRDPVILLPLGSHEDHGPHQPMGDYVLADIIAERIARRAHELGAPAYVAPSLPYGVADYFGSSPGGLALSAESFRAVLEDLLRGLLRHGLTRIVILNAHGGNVPVIHQVTLALRRETGLVIPSFYLWKVARQIMEQRLAGEGAARFGHGAEPLLSLNLALRGACVRAEAGSSLAPGRVFGLPVTGFGTVSFQGLAVEVPVEFDAVPREAIAAAWEQGGAALGEDVAAALVEAGARFAGLVYSSPGTGTGTAG</sequence>
<name>A0A840VAA2_9PROT</name>
<comment type="caution">
    <text evidence="6">The sequence shown here is derived from an EMBL/GenBank/DDBJ whole genome shotgun (WGS) entry which is preliminary data.</text>
</comment>
<evidence type="ECO:0000313" key="7">
    <source>
        <dbReference type="Proteomes" id="UP000553706"/>
    </source>
</evidence>
<evidence type="ECO:0000256" key="4">
    <source>
        <dbReference type="ARBA" id="ARBA00022833"/>
    </source>
</evidence>
<evidence type="ECO:0000313" key="6">
    <source>
        <dbReference type="EMBL" id="MBB5372868.1"/>
    </source>
</evidence>
<dbReference type="EMBL" id="JACHFJ010000003">
    <property type="protein sequence ID" value="MBB5372868.1"/>
    <property type="molecule type" value="Genomic_DNA"/>
</dbReference>
<evidence type="ECO:0000256" key="1">
    <source>
        <dbReference type="ARBA" id="ARBA00001947"/>
    </source>
</evidence>
<dbReference type="PANTHER" id="PTHR35005">
    <property type="entry name" value="3-DEHYDRO-SCYLLO-INOSOSE HYDROLASE"/>
    <property type="match status" value="1"/>
</dbReference>
<comment type="cofactor">
    <cofactor evidence="1">
        <name>Zn(2+)</name>
        <dbReference type="ChEBI" id="CHEBI:29105"/>
    </cofactor>
</comment>
<evidence type="ECO:0000256" key="2">
    <source>
        <dbReference type="ARBA" id="ARBA00022723"/>
    </source>
</evidence>
<dbReference type="GO" id="GO:0016811">
    <property type="term" value="F:hydrolase activity, acting on carbon-nitrogen (but not peptide) bonds, in linear amides"/>
    <property type="evidence" value="ECO:0007669"/>
    <property type="project" value="TreeGrafter"/>
</dbReference>
<dbReference type="AlphaFoldDB" id="A0A840VAA2"/>
<dbReference type="InterPro" id="IPR024087">
    <property type="entry name" value="Creatininase-like_sf"/>
</dbReference>
<reference evidence="6 7" key="1">
    <citation type="submission" date="2020-08" db="EMBL/GenBank/DDBJ databases">
        <title>Genomic Encyclopedia of Type Strains, Phase IV (KMG-IV): sequencing the most valuable type-strain genomes for metagenomic binning, comparative biology and taxonomic classification.</title>
        <authorList>
            <person name="Goeker M."/>
        </authorList>
    </citation>
    <scope>NUCLEOTIDE SEQUENCE [LARGE SCALE GENOMIC DNA]</scope>
    <source>
        <strain evidence="6 7">DSM 27026</strain>
    </source>
</reference>
<comment type="similarity">
    <text evidence="5">Belongs to the creatininase superfamily.</text>
</comment>
<keyword evidence="4" id="KW-0862">Zinc</keyword>
<proteinExistence type="inferred from homology"/>
<dbReference type="RefSeq" id="WP_183265888.1">
    <property type="nucleotide sequence ID" value="NZ_JACHFJ010000003.1"/>
</dbReference>
<evidence type="ECO:0000256" key="5">
    <source>
        <dbReference type="ARBA" id="ARBA00024029"/>
    </source>
</evidence>
<evidence type="ECO:0000256" key="3">
    <source>
        <dbReference type="ARBA" id="ARBA00022801"/>
    </source>
</evidence>
<dbReference type="GO" id="GO:0046872">
    <property type="term" value="F:metal ion binding"/>
    <property type="evidence" value="ECO:0007669"/>
    <property type="project" value="UniProtKB-KW"/>
</dbReference>
<organism evidence="6 7">
    <name type="scientific">Acidocella aromatica</name>
    <dbReference type="NCBI Taxonomy" id="1303579"/>
    <lineage>
        <taxon>Bacteria</taxon>
        <taxon>Pseudomonadati</taxon>
        <taxon>Pseudomonadota</taxon>
        <taxon>Alphaproteobacteria</taxon>
        <taxon>Acetobacterales</taxon>
        <taxon>Acidocellaceae</taxon>
        <taxon>Acidocella</taxon>
    </lineage>
</organism>
<dbReference type="PANTHER" id="PTHR35005:SF1">
    <property type="entry name" value="2-AMINO-5-FORMYLAMINO-6-RIBOSYLAMINOPYRIMIDIN-4(3H)-ONE 5'-MONOPHOSPHATE DEFORMYLASE"/>
    <property type="match status" value="1"/>
</dbReference>
<dbReference type="InterPro" id="IPR003785">
    <property type="entry name" value="Creatininase/forma_Hydrolase"/>
</dbReference>
<dbReference type="Proteomes" id="UP000553706">
    <property type="component" value="Unassembled WGS sequence"/>
</dbReference>
<dbReference type="SUPFAM" id="SSF102215">
    <property type="entry name" value="Creatininase"/>
    <property type="match status" value="1"/>
</dbReference>
<keyword evidence="2" id="KW-0479">Metal-binding</keyword>
<accession>A0A840VAA2</accession>
<protein>
    <submittedName>
        <fullName evidence="6">Creatinine amidohydrolase</fullName>
        <ecNumber evidence="6">3.5.2.10</ecNumber>
    </submittedName>
</protein>
<dbReference type="GO" id="GO:0009231">
    <property type="term" value="P:riboflavin biosynthetic process"/>
    <property type="evidence" value="ECO:0007669"/>
    <property type="project" value="TreeGrafter"/>
</dbReference>
<dbReference type="Gene3D" id="3.40.50.10310">
    <property type="entry name" value="Creatininase"/>
    <property type="match status" value="1"/>
</dbReference>
<keyword evidence="7" id="KW-1185">Reference proteome</keyword>
<gene>
    <name evidence="6" type="ORF">HNP71_001119</name>
</gene>